<dbReference type="GO" id="GO:0004497">
    <property type="term" value="F:monooxygenase activity"/>
    <property type="evidence" value="ECO:0007669"/>
    <property type="project" value="UniProtKB-KW"/>
</dbReference>
<dbReference type="STRING" id="112268.A0A182W8H2"/>
<evidence type="ECO:0000256" key="5">
    <source>
        <dbReference type="SAM" id="SignalP"/>
    </source>
</evidence>
<evidence type="ECO:0000256" key="4">
    <source>
        <dbReference type="SAM" id="Phobius"/>
    </source>
</evidence>
<comment type="similarity">
    <text evidence="1">Belongs to the cytochrome P450 family.</text>
</comment>
<evidence type="ECO:0000256" key="1">
    <source>
        <dbReference type="ARBA" id="ARBA00010617"/>
    </source>
</evidence>
<dbReference type="InterPro" id="IPR009635">
    <property type="entry name" value="NPDC1"/>
</dbReference>
<feature type="chain" id="PRO_5008140920" description="Cytochrome P450" evidence="5">
    <location>
        <begin position="26"/>
        <end position="767"/>
    </location>
</feature>
<dbReference type="EnsemblMetazoa" id="AMIN006646-RA">
    <property type="protein sequence ID" value="AMIN006646-PA"/>
    <property type="gene ID" value="AMIN006646"/>
</dbReference>
<dbReference type="PANTHER" id="PTHR23352:SF2">
    <property type="entry name" value="NEURAL PROLIFERATION DIFFERENTIATION AND CONTROL PROTEIN 1"/>
    <property type="match status" value="1"/>
</dbReference>
<keyword evidence="7" id="KW-1185">Reference proteome</keyword>
<dbReference type="SUPFAM" id="SSF48264">
    <property type="entry name" value="Cytochrome P450"/>
    <property type="match status" value="1"/>
</dbReference>
<name>A0A182W8H2_9DIPT</name>
<evidence type="ECO:0000256" key="3">
    <source>
        <dbReference type="SAM" id="MobiDB-lite"/>
    </source>
</evidence>
<feature type="signal peptide" evidence="5">
    <location>
        <begin position="1"/>
        <end position="25"/>
    </location>
</feature>
<keyword evidence="4" id="KW-0812">Transmembrane</keyword>
<evidence type="ECO:0000313" key="6">
    <source>
        <dbReference type="EnsemblMetazoa" id="AMIN006646-PA"/>
    </source>
</evidence>
<dbReference type="Proteomes" id="UP000075920">
    <property type="component" value="Unassembled WGS sequence"/>
</dbReference>
<evidence type="ECO:0000256" key="2">
    <source>
        <dbReference type="ARBA" id="ARBA00023033"/>
    </source>
</evidence>
<sequence>MTFRSIRLSYITIWNIFLVLPIVTSDNDYISGYHRRLHPMTPVSWTSKDGHDNRENLVKTINIFIEEQARRRFLEHLQRLQAAGSKSIPAPSYLGTGEISDEYRPTYTYQLPLNNLIDSSEPINFAVGPSDPRFYDQTTGLGRDSDLEGLGIGDGGDGSFLYDSSEPIGAGSNDERTVSAASGGTAVEQKPIEDYRHPPPPPPIRPKIGKGTHARNQSKNGAAVPISTAATDRSGSNGVVQQPIEIGTGLGMYLIALIAGISAAITVALISIGFGWYTLHKRTKAAADVEYPAYGVTGPNRDSNAGAAASAGDRKLAQNAQMYHYQHQKQQIIAMENTTRSAAHSEQPSEDENEEGDYTVYECPGLAPTGEMEVKNPLFLEDGPISGGSLQTSISGEGPAVGVVYLEKAVQPQAHNNNKKSPANFPPGPKWYPIVGSALSIMSARNKTGMLCKAVEHIANEYPEHRGVIGFKIGKDKAVMAINAESLKEMMNNEDFDGRPTGIFYETRTWGLRRGVLLTDEQFWQEQRRFIVRHLKEFGFARKGMTEIIQNEAAQIRKDFEDLIAQGNGTALVQMQGAFSVYVLNTLWLMMAGIRYGKDNNDLRYLQSLLHELFTNIDMMGAMFSHFPYLRFVAPRLSGYQQFVEIHECMHKFIGAEVERHQKTFNPDDEPRDLMDVYLHTLQNNNAPSDSFSREQLLAVCLDMFIAGSETTTKTLDFSFLHIVRNPQVMRRIQDEIDEIIGRNRLPTLEDRARQVFYFVAKFHSPE</sequence>
<dbReference type="Pfam" id="PF06809">
    <property type="entry name" value="NPDC1"/>
    <property type="match status" value="1"/>
</dbReference>
<evidence type="ECO:0000313" key="7">
    <source>
        <dbReference type="Proteomes" id="UP000075920"/>
    </source>
</evidence>
<dbReference type="PANTHER" id="PTHR23352">
    <property type="entry name" value="NEURAL PROLIFERATION DIFFERENTIATION AND CONTROL PROTEIN-1 NPDC-1 PROTEIN"/>
    <property type="match status" value="1"/>
</dbReference>
<dbReference type="AlphaFoldDB" id="A0A182W8H2"/>
<keyword evidence="4" id="KW-1133">Transmembrane helix</keyword>
<dbReference type="Gene3D" id="1.10.630.10">
    <property type="entry name" value="Cytochrome P450"/>
    <property type="match status" value="1"/>
</dbReference>
<keyword evidence="4" id="KW-0472">Membrane</keyword>
<reference evidence="6" key="2">
    <citation type="submission" date="2020-05" db="UniProtKB">
        <authorList>
            <consortium name="EnsemblMetazoa"/>
        </authorList>
    </citation>
    <scope>IDENTIFICATION</scope>
    <source>
        <strain evidence="6">MINIMUS1</strain>
    </source>
</reference>
<keyword evidence="5" id="KW-0732">Signal</keyword>
<dbReference type="VEuPathDB" id="VectorBase:AMIN006646"/>
<dbReference type="Pfam" id="PF00067">
    <property type="entry name" value="p450"/>
    <property type="match status" value="1"/>
</dbReference>
<evidence type="ECO:0008006" key="8">
    <source>
        <dbReference type="Google" id="ProtNLM"/>
    </source>
</evidence>
<keyword evidence="2" id="KW-0503">Monooxygenase</keyword>
<dbReference type="GO" id="GO:0016020">
    <property type="term" value="C:membrane"/>
    <property type="evidence" value="ECO:0007669"/>
    <property type="project" value="InterPro"/>
</dbReference>
<keyword evidence="2" id="KW-0560">Oxidoreductase</keyword>
<feature type="transmembrane region" description="Helical" evidence="4">
    <location>
        <begin position="250"/>
        <end position="277"/>
    </location>
</feature>
<feature type="region of interest" description="Disordered" evidence="3">
    <location>
        <begin position="167"/>
        <end position="202"/>
    </location>
</feature>
<dbReference type="GO" id="GO:0020037">
    <property type="term" value="F:heme binding"/>
    <property type="evidence" value="ECO:0007669"/>
    <property type="project" value="InterPro"/>
</dbReference>
<organism evidence="6 7">
    <name type="scientific">Anopheles minimus</name>
    <dbReference type="NCBI Taxonomy" id="112268"/>
    <lineage>
        <taxon>Eukaryota</taxon>
        <taxon>Metazoa</taxon>
        <taxon>Ecdysozoa</taxon>
        <taxon>Arthropoda</taxon>
        <taxon>Hexapoda</taxon>
        <taxon>Insecta</taxon>
        <taxon>Pterygota</taxon>
        <taxon>Neoptera</taxon>
        <taxon>Endopterygota</taxon>
        <taxon>Diptera</taxon>
        <taxon>Nematocera</taxon>
        <taxon>Culicoidea</taxon>
        <taxon>Culicidae</taxon>
        <taxon>Anophelinae</taxon>
        <taxon>Anopheles</taxon>
    </lineage>
</organism>
<dbReference type="InterPro" id="IPR002401">
    <property type="entry name" value="Cyt_P450_E_grp-I"/>
</dbReference>
<dbReference type="InterPro" id="IPR036396">
    <property type="entry name" value="Cyt_P450_sf"/>
</dbReference>
<dbReference type="GO" id="GO:0005506">
    <property type="term" value="F:iron ion binding"/>
    <property type="evidence" value="ECO:0007669"/>
    <property type="project" value="InterPro"/>
</dbReference>
<reference evidence="7" key="1">
    <citation type="submission" date="2013-03" db="EMBL/GenBank/DDBJ databases">
        <title>The Genome Sequence of Anopheles minimus MINIMUS1.</title>
        <authorList>
            <consortium name="The Broad Institute Genomics Platform"/>
            <person name="Neafsey D.E."/>
            <person name="Walton C."/>
            <person name="Walker B."/>
            <person name="Young S.K."/>
            <person name="Zeng Q."/>
            <person name="Gargeya S."/>
            <person name="Fitzgerald M."/>
            <person name="Haas B."/>
            <person name="Abouelleil A."/>
            <person name="Allen A.W."/>
            <person name="Alvarado L."/>
            <person name="Arachchi H.M."/>
            <person name="Berlin A.M."/>
            <person name="Chapman S.B."/>
            <person name="Gainer-Dewar J."/>
            <person name="Goldberg J."/>
            <person name="Griggs A."/>
            <person name="Gujja S."/>
            <person name="Hansen M."/>
            <person name="Howarth C."/>
            <person name="Imamovic A."/>
            <person name="Ireland A."/>
            <person name="Larimer J."/>
            <person name="McCowan C."/>
            <person name="Murphy C."/>
            <person name="Pearson M."/>
            <person name="Poon T.W."/>
            <person name="Priest M."/>
            <person name="Roberts A."/>
            <person name="Saif S."/>
            <person name="Shea T."/>
            <person name="Sisk P."/>
            <person name="Sykes S."/>
            <person name="Wortman J."/>
            <person name="Nusbaum C."/>
            <person name="Birren B."/>
        </authorList>
    </citation>
    <scope>NUCLEOTIDE SEQUENCE [LARGE SCALE GENOMIC DNA]</scope>
    <source>
        <strain evidence="7">MINIMUS1</strain>
    </source>
</reference>
<protein>
    <recommendedName>
        <fullName evidence="8">Cytochrome P450</fullName>
    </recommendedName>
</protein>
<proteinExistence type="inferred from homology"/>
<accession>A0A182W8H2</accession>
<dbReference type="PRINTS" id="PR00463">
    <property type="entry name" value="EP450I"/>
</dbReference>
<dbReference type="InterPro" id="IPR001128">
    <property type="entry name" value="Cyt_P450"/>
</dbReference>
<dbReference type="GO" id="GO:0016705">
    <property type="term" value="F:oxidoreductase activity, acting on paired donors, with incorporation or reduction of molecular oxygen"/>
    <property type="evidence" value="ECO:0007669"/>
    <property type="project" value="InterPro"/>
</dbReference>